<reference evidence="3 4" key="1">
    <citation type="journal article" date="2018" name="Proc. Natl. Acad. Sci. U.S.A.">
        <title>Linking secondary metabolites to gene clusters through genome sequencing of six diverse Aspergillus species.</title>
        <authorList>
            <person name="Kaerboelling I."/>
            <person name="Vesth T.C."/>
            <person name="Frisvad J.C."/>
            <person name="Nybo J.L."/>
            <person name="Theobald S."/>
            <person name="Kuo A."/>
            <person name="Bowyer P."/>
            <person name="Matsuda Y."/>
            <person name="Mondo S."/>
            <person name="Lyhne E.K."/>
            <person name="Kogle M.E."/>
            <person name="Clum A."/>
            <person name="Lipzen A."/>
            <person name="Salamov A."/>
            <person name="Ngan C.Y."/>
            <person name="Daum C."/>
            <person name="Chiniquy J."/>
            <person name="Barry K."/>
            <person name="LaButti K."/>
            <person name="Haridas S."/>
            <person name="Simmons B.A."/>
            <person name="Magnuson J.K."/>
            <person name="Mortensen U.H."/>
            <person name="Larsen T.O."/>
            <person name="Grigoriev I.V."/>
            <person name="Baker S.E."/>
            <person name="Andersen M.R."/>
        </authorList>
    </citation>
    <scope>NUCLEOTIDE SEQUENCE [LARGE SCALE GENOMIC DNA]</scope>
    <source>
        <strain evidence="3 4">IBT 24754</strain>
    </source>
</reference>
<dbReference type="GO" id="GO:0008289">
    <property type="term" value="F:lipid binding"/>
    <property type="evidence" value="ECO:0007669"/>
    <property type="project" value="TreeGrafter"/>
</dbReference>
<dbReference type="GeneID" id="63817650"/>
<dbReference type="GO" id="GO:0036286">
    <property type="term" value="C:eisosome filament"/>
    <property type="evidence" value="ECO:0007669"/>
    <property type="project" value="TreeGrafter"/>
</dbReference>
<dbReference type="VEuPathDB" id="FungiDB:P175DRAFT_0557341"/>
<evidence type="ECO:0000256" key="2">
    <source>
        <dbReference type="SAM" id="MobiDB-lite"/>
    </source>
</evidence>
<feature type="region of interest" description="Disordered" evidence="2">
    <location>
        <begin position="72"/>
        <end position="99"/>
    </location>
</feature>
<feature type="region of interest" description="Disordered" evidence="2">
    <location>
        <begin position="399"/>
        <end position="421"/>
    </location>
</feature>
<dbReference type="PANTHER" id="PTHR31962">
    <property type="entry name" value="SPHINGOLIPID LONG CHAIN BASE-RESPONSIVE PROTEIN PIL1"/>
    <property type="match status" value="1"/>
</dbReference>
<dbReference type="OrthoDB" id="5599269at2759"/>
<comment type="caution">
    <text evidence="3">The sequence shown here is derived from an EMBL/GenBank/DDBJ whole genome shotgun (WGS) entry which is preliminary data.</text>
</comment>
<dbReference type="RefSeq" id="XP_040752051.1">
    <property type="nucleotide sequence ID" value="XM_040900766.1"/>
</dbReference>
<name>A0A2T5LWJ9_9EURO</name>
<evidence type="ECO:0000313" key="3">
    <source>
        <dbReference type="EMBL" id="PTU20659.1"/>
    </source>
</evidence>
<organism evidence="3 4">
    <name type="scientific">Aspergillus ochraceoroseus IBT 24754</name>
    <dbReference type="NCBI Taxonomy" id="1392256"/>
    <lineage>
        <taxon>Eukaryota</taxon>
        <taxon>Fungi</taxon>
        <taxon>Dikarya</taxon>
        <taxon>Ascomycota</taxon>
        <taxon>Pezizomycotina</taxon>
        <taxon>Eurotiomycetes</taxon>
        <taxon>Eurotiomycetidae</taxon>
        <taxon>Eurotiales</taxon>
        <taxon>Aspergillaceae</taxon>
        <taxon>Aspergillus</taxon>
        <taxon>Aspergillus subgen. Nidulantes</taxon>
    </lineage>
</organism>
<protein>
    <recommendedName>
        <fullName evidence="5">Sphingolipid long chain base-responsive protein LSP1</fullName>
    </recommendedName>
</protein>
<dbReference type="Gene3D" id="1.20.1270.60">
    <property type="entry name" value="Arfaptin homology (AH) domain/BAR domain"/>
    <property type="match status" value="1"/>
</dbReference>
<dbReference type="AlphaFoldDB" id="A0A2T5LWJ9"/>
<dbReference type="FunFam" id="1.20.1270.60:FF:000005">
    <property type="entry name" value="Sphingolipid long chain base-responsive pil1"/>
    <property type="match status" value="1"/>
</dbReference>
<dbReference type="GO" id="GO:0070941">
    <property type="term" value="P:eisosome assembly"/>
    <property type="evidence" value="ECO:0007669"/>
    <property type="project" value="TreeGrafter"/>
</dbReference>
<dbReference type="InterPro" id="IPR027267">
    <property type="entry name" value="AH/BAR_dom_sf"/>
</dbReference>
<dbReference type="GO" id="GO:0005886">
    <property type="term" value="C:plasma membrane"/>
    <property type="evidence" value="ECO:0007669"/>
    <property type="project" value="TreeGrafter"/>
</dbReference>
<proteinExistence type="predicted"/>
<keyword evidence="1" id="KW-0597">Phosphoprotein</keyword>
<dbReference type="InterPro" id="IPR028245">
    <property type="entry name" value="PIL1/LSP1"/>
</dbReference>
<feature type="region of interest" description="Disordered" evidence="2">
    <location>
        <begin position="131"/>
        <end position="150"/>
    </location>
</feature>
<dbReference type="GO" id="GO:0006897">
    <property type="term" value="P:endocytosis"/>
    <property type="evidence" value="ECO:0007669"/>
    <property type="project" value="TreeGrafter"/>
</dbReference>
<evidence type="ECO:0008006" key="5">
    <source>
        <dbReference type="Google" id="ProtNLM"/>
    </source>
</evidence>
<dbReference type="Pfam" id="PF13805">
    <property type="entry name" value="Pil1"/>
    <property type="match status" value="1"/>
</dbReference>
<evidence type="ECO:0000313" key="4">
    <source>
        <dbReference type="Proteomes" id="UP000244073"/>
    </source>
</evidence>
<dbReference type="EMBL" id="MSFN02000004">
    <property type="protein sequence ID" value="PTU20659.1"/>
    <property type="molecule type" value="Genomic_DNA"/>
</dbReference>
<feature type="compositionally biased region" description="Basic residues" evidence="2">
    <location>
        <begin position="136"/>
        <end position="150"/>
    </location>
</feature>
<gene>
    <name evidence="3" type="ORF">P175DRAFT_0557341</name>
</gene>
<sequence length="534" mass="58984">MCFVDIDTSPEADEPSVRVTEYRPQPVRVSFLPAHLHRRWTPPLPLPGVCHSSPSTAAIVIYSSHAPRPSFSSSSYCNPARSPRSSYTTVTMTRTRTRTRARVREETALLSAPVRVGHRFREGVSGSRYVGGHRTLSGKRRSSTNGGRHRFSISTFRGLQQPQLSKKMNRVIKSENAAISAHESAGRQRVSIASQLSEWGDSTEDDAIADISDKISVLLAEMGEQEDTYAQSLDEYRTILKHIRDTEGSVQPTRDHRAKIADEIQRLKWKEPNSSRIDTLEQELVRAEAQSLVAEAQLTNTTRQRFKEAFDVHLAAVIERGEKQILLAQHARRLLNCLDDTPVIPGDQPKEYDRGDEAKQIIEDAEKDIRGWESTVEPVEIAAGTVPTATLLPPPAQRVHEEGQEVPVMESQATTISREEEVEEVRAEEAAEEEAQMGEPEVIVPHAEVHTMEAPMMEADILEEEQARAAAGAQPTTALEREVAGVDAVSMSDSTREVNGSVSSAGFVIRKKKSEPPRLVGALGTQAQPIAVPI</sequence>
<accession>A0A2T5LWJ9</accession>
<evidence type="ECO:0000256" key="1">
    <source>
        <dbReference type="ARBA" id="ARBA00022553"/>
    </source>
</evidence>
<dbReference type="PANTHER" id="PTHR31962:SF4">
    <property type="entry name" value="PRIMARY COMPONENT OF EISOSOMES (EUROFUNG)"/>
    <property type="match status" value="1"/>
</dbReference>
<dbReference type="Proteomes" id="UP000244073">
    <property type="component" value="Unassembled WGS sequence"/>
</dbReference>